<evidence type="ECO:0000259" key="3">
    <source>
        <dbReference type="Pfam" id="PF00266"/>
    </source>
</evidence>
<dbReference type="PANTHER" id="PTHR11601">
    <property type="entry name" value="CYSTEINE DESULFURYLASE FAMILY MEMBER"/>
    <property type="match status" value="1"/>
</dbReference>
<dbReference type="InterPro" id="IPR000192">
    <property type="entry name" value="Aminotrans_V_dom"/>
</dbReference>
<dbReference type="STRING" id="414778.BCM40_10070"/>
<evidence type="ECO:0000313" key="5">
    <source>
        <dbReference type="Proteomes" id="UP000092495"/>
    </source>
</evidence>
<feature type="domain" description="Aminotransferase class V" evidence="3">
    <location>
        <begin position="2"/>
        <end position="353"/>
    </location>
</feature>
<dbReference type="AlphaFoldDB" id="A0A1C7EIZ7"/>
<accession>A0A1C7EIZ7</accession>
<proteinExistence type="predicted"/>
<dbReference type="InterPro" id="IPR016454">
    <property type="entry name" value="Cysteine_dSase"/>
</dbReference>
<dbReference type="InterPro" id="IPR015422">
    <property type="entry name" value="PyrdxlP-dep_Trfase_small"/>
</dbReference>
<dbReference type="OrthoDB" id="9808002at2"/>
<evidence type="ECO:0000313" key="4">
    <source>
        <dbReference type="EMBL" id="ANU23705.1"/>
    </source>
</evidence>
<keyword evidence="4" id="KW-0808">Transferase</keyword>
<dbReference type="SUPFAM" id="SSF53383">
    <property type="entry name" value="PLP-dependent transferases"/>
    <property type="match status" value="1"/>
</dbReference>
<dbReference type="Gene3D" id="3.90.1150.10">
    <property type="entry name" value="Aspartate Aminotransferase, domain 1"/>
    <property type="match status" value="1"/>
</dbReference>
<reference evidence="4" key="1">
    <citation type="submission" date="2016-10" db="EMBL/GenBank/DDBJ databases">
        <authorList>
            <person name="See-Too W.S."/>
        </authorList>
    </citation>
    <scope>NUCLEOTIDE SEQUENCE</scope>
    <source>
        <strain evidence="4">DSM 22276</strain>
    </source>
</reference>
<dbReference type="InterPro" id="IPR015421">
    <property type="entry name" value="PyrdxlP-dep_Trfase_major"/>
</dbReference>
<keyword evidence="5" id="KW-1185">Reference proteome</keyword>
<evidence type="ECO:0000256" key="1">
    <source>
        <dbReference type="ARBA" id="ARBA00001933"/>
    </source>
</evidence>
<protein>
    <submittedName>
        <fullName evidence="4">Aminotransferase class V</fullName>
    </submittedName>
</protein>
<keyword evidence="4" id="KW-0032">Aminotransferase</keyword>
<comment type="cofactor">
    <cofactor evidence="1">
        <name>pyridoxal 5'-phosphate</name>
        <dbReference type="ChEBI" id="CHEBI:597326"/>
    </cofactor>
</comment>
<keyword evidence="2" id="KW-0663">Pyridoxal phosphate</keyword>
<dbReference type="Proteomes" id="UP000092495">
    <property type="component" value="Chromosome"/>
</dbReference>
<dbReference type="GO" id="GO:0008483">
    <property type="term" value="F:transaminase activity"/>
    <property type="evidence" value="ECO:0007669"/>
    <property type="project" value="UniProtKB-KW"/>
</dbReference>
<dbReference type="KEGG" id="pdg:BCM40_10070"/>
<dbReference type="PIRSF" id="PIRSF005572">
    <property type="entry name" value="NifS"/>
    <property type="match status" value="1"/>
</dbReference>
<name>A0A1C7EIZ7_9BACL</name>
<dbReference type="Pfam" id="PF00266">
    <property type="entry name" value="Aminotran_5"/>
    <property type="match status" value="1"/>
</dbReference>
<dbReference type="InterPro" id="IPR015424">
    <property type="entry name" value="PyrdxlP-dep_Trfase"/>
</dbReference>
<dbReference type="RefSeq" id="WP_065526707.1">
    <property type="nucleotide sequence ID" value="NZ_CP016543.2"/>
</dbReference>
<organism evidence="4 5">
    <name type="scientific">Planococcus donghaensis</name>
    <dbReference type="NCBI Taxonomy" id="414778"/>
    <lineage>
        <taxon>Bacteria</taxon>
        <taxon>Bacillati</taxon>
        <taxon>Bacillota</taxon>
        <taxon>Bacilli</taxon>
        <taxon>Bacillales</taxon>
        <taxon>Caryophanaceae</taxon>
        <taxon>Planococcus</taxon>
    </lineage>
</organism>
<gene>
    <name evidence="4" type="ORF">BCM40_10070</name>
</gene>
<evidence type="ECO:0000256" key="2">
    <source>
        <dbReference type="ARBA" id="ARBA00022898"/>
    </source>
</evidence>
<dbReference type="Gene3D" id="3.40.640.10">
    <property type="entry name" value="Type I PLP-dependent aspartate aminotransferase-like (Major domain)"/>
    <property type="match status" value="1"/>
</dbReference>
<dbReference type="EMBL" id="CP016543">
    <property type="protein sequence ID" value="ANU23705.1"/>
    <property type="molecule type" value="Genomic_DNA"/>
</dbReference>
<dbReference type="PANTHER" id="PTHR11601:SF50">
    <property type="entry name" value="CYSTEINE DESULFURASE ISCS 2-RELATED"/>
    <property type="match status" value="1"/>
</dbReference>
<sequence length="367" mass="40212">MIYLDNSATTKPRKEVLDTFVKVNEQFYANPASLHELGNQAEDLLETARGQLKELLHMEKIIFTSGGTEANNLALIGTARNYQHRGKHIITAETEHPSVLKSVTALESEGFEITRLPVGNFGEINIDKLKNSLRNDTILVSLMHVNNEIGAVHPIAEIAHLLKKRRIFFHVDAVQSIGKLLFDPTAMPNLLSISGHKIHGLKGTGILAYTGVDMQAIQYGGGQESGMRSGTVSVPNAVALAKALRLAEPNPLYPQWNQELRQFFSEFADVKIVSPENGASHILSVAIKGLKGEILVSGLQKESVIVSTSSACSSKNSQASPVIRAIGLPREFKDGVIRISFGEFTTEQDIHALKKAFQRVYRMIKGV</sequence>